<organism evidence="1 2">
    <name type="scientific">Pseudomonas phage vB_Pae-SS2019XI</name>
    <dbReference type="NCBI Taxonomy" id="2660688"/>
    <lineage>
        <taxon>Viruses</taxon>
        <taxon>Duplodnaviria</taxon>
        <taxon>Heunggongvirae</taxon>
        <taxon>Uroviricota</taxon>
        <taxon>Caudoviricetes</taxon>
        <taxon>Casjensviridae</taxon>
        <taxon>Maxdohrnvirus</taxon>
        <taxon>Maxdohrnvirus SS2019XI</taxon>
    </lineage>
</organism>
<dbReference type="Proteomes" id="UP000502584">
    <property type="component" value="Segment"/>
</dbReference>
<evidence type="ECO:0000313" key="1">
    <source>
        <dbReference type="EMBL" id="QIG56913.1"/>
    </source>
</evidence>
<proteinExistence type="predicted"/>
<dbReference type="EMBL" id="MN536026">
    <property type="protein sequence ID" value="QIG56913.1"/>
    <property type="molecule type" value="Genomic_DNA"/>
</dbReference>
<accession>A0A6G6XGK7</accession>
<name>A0A6G6XGK7_9CAUD</name>
<gene>
    <name evidence="1" type="ORF">vBPaeSS2019XI_035</name>
</gene>
<keyword evidence="2" id="KW-1185">Reference proteome</keyword>
<reference evidence="1 2" key="1">
    <citation type="submission" date="2019-10" db="EMBL/GenBank/DDBJ databases">
        <title>Genome of the temperate Pseudomonas aerugionosa phage vB_Pae-SS2019XI.</title>
        <authorList>
            <person name="Hammerl J.A."/>
            <person name="Jaeckel C."/>
            <person name="Schnehle S."/>
            <person name="Schmoger S."/>
        </authorList>
    </citation>
    <scope>NUCLEOTIDE SEQUENCE [LARGE SCALE GENOMIC DNA]</scope>
</reference>
<protein>
    <submittedName>
        <fullName evidence="1">Uncharacterized protein</fullName>
    </submittedName>
</protein>
<sequence length="123" mass="13752">MSGYAYGEKEPEISCPYCGATCRADFVDIGVGYEQCGPYHCEVCNASEIGPYDRERDLTDREKELGWYAPGSEPGSSANVVDGRVVSHQEMSARYRQVFYGNPAYDIPGAVQQWLDETRRPKP</sequence>
<evidence type="ECO:0000313" key="2">
    <source>
        <dbReference type="Proteomes" id="UP000502584"/>
    </source>
</evidence>